<name>A0A8D9EEL9_9HEMI</name>
<accession>A0A8D9EEL9</accession>
<proteinExistence type="predicted"/>
<reference evidence="1" key="1">
    <citation type="submission" date="2021-05" db="EMBL/GenBank/DDBJ databases">
        <authorList>
            <person name="Alioto T."/>
            <person name="Alioto T."/>
            <person name="Gomez Garrido J."/>
        </authorList>
    </citation>
    <scope>NUCLEOTIDE SEQUENCE</scope>
</reference>
<sequence>MKSNTFSFLIYFYLCIFPSEPSLFAAMFIVCFSPLSLSPSPPPFSISLASNNVPFPLHLPPFSISPQYIHKLYKFRQEYSVFDVTMSRRRAFTMFYIQEGIDKVPNLY</sequence>
<organism evidence="1">
    <name type="scientific">Cacopsylla melanoneura</name>
    <dbReference type="NCBI Taxonomy" id="428564"/>
    <lineage>
        <taxon>Eukaryota</taxon>
        <taxon>Metazoa</taxon>
        <taxon>Ecdysozoa</taxon>
        <taxon>Arthropoda</taxon>
        <taxon>Hexapoda</taxon>
        <taxon>Insecta</taxon>
        <taxon>Pterygota</taxon>
        <taxon>Neoptera</taxon>
        <taxon>Paraneoptera</taxon>
        <taxon>Hemiptera</taxon>
        <taxon>Sternorrhyncha</taxon>
        <taxon>Psylloidea</taxon>
        <taxon>Psyllidae</taxon>
        <taxon>Psyllinae</taxon>
        <taxon>Cacopsylla</taxon>
    </lineage>
</organism>
<evidence type="ECO:0000313" key="1">
    <source>
        <dbReference type="EMBL" id="CAG6749699.1"/>
    </source>
</evidence>
<dbReference type="AlphaFoldDB" id="A0A8D9EEL9"/>
<protein>
    <submittedName>
        <fullName evidence="1">Uncharacterized protein</fullName>
    </submittedName>
</protein>
<dbReference type="EMBL" id="HBUF01524187">
    <property type="protein sequence ID" value="CAG6749699.1"/>
    <property type="molecule type" value="Transcribed_RNA"/>
</dbReference>